<evidence type="ECO:0000259" key="1">
    <source>
        <dbReference type="Pfam" id="PF06527"/>
    </source>
</evidence>
<name>A0ABS3A8L0_9VIBR</name>
<feature type="domain" description="TniQ" evidence="1">
    <location>
        <begin position="7"/>
        <end position="146"/>
    </location>
</feature>
<comment type="caution">
    <text evidence="2">The sequence shown here is derived from an EMBL/GenBank/DDBJ whole genome shotgun (WGS) entry which is preliminary data.</text>
</comment>
<sequence>MFSASWPMHPQPLPDEIFSSWMARAAACNGEGLSRFIKLTIPELRAIDKSIDNFLSEEMIKRVSTKMKTSFQCVHKTTLDSYVGLVCETDTNRCHRKYNILNSGETSALRYFQQFCPMCLKEGKAYFRKTWRLSFVTVCCSHSCLLEDRCSKCGSPVLVMSNKRQDKRRTYLGSISTCHKCLHDLSDTDKRPALESVINDTKLYLKALNRGFHKLDNEKWIYSFSLFLVLRHFIQIYASKAYSLCPQRKVVDTDTLTNDMRYDAMSDMAGIFNEWPSNFIEYCTKRDMSYSLITPIIKANHGKVPFWFDEQIKAYTYARHQEPTISSVICAVEIMRRAGKRINITTVNKFMGYQDSRVIKTLIKTLRRPHV</sequence>
<dbReference type="EMBL" id="JAFHLB010000022">
    <property type="protein sequence ID" value="MBN3579202.1"/>
    <property type="molecule type" value="Genomic_DNA"/>
</dbReference>
<dbReference type="Pfam" id="PF06527">
    <property type="entry name" value="TniQ"/>
    <property type="match status" value="1"/>
</dbReference>
<keyword evidence="3" id="KW-1185">Reference proteome</keyword>
<dbReference type="RefSeq" id="WP_206371204.1">
    <property type="nucleotide sequence ID" value="NZ_CAWPTM010000093.1"/>
</dbReference>
<evidence type="ECO:0000313" key="3">
    <source>
        <dbReference type="Proteomes" id="UP000779070"/>
    </source>
</evidence>
<organism evidence="2 3">
    <name type="scientific">Vibrio neptunius</name>
    <dbReference type="NCBI Taxonomy" id="170651"/>
    <lineage>
        <taxon>Bacteria</taxon>
        <taxon>Pseudomonadati</taxon>
        <taxon>Pseudomonadota</taxon>
        <taxon>Gammaproteobacteria</taxon>
        <taxon>Vibrionales</taxon>
        <taxon>Vibrionaceae</taxon>
        <taxon>Vibrio</taxon>
    </lineage>
</organism>
<dbReference type="Proteomes" id="UP000779070">
    <property type="component" value="Unassembled WGS sequence"/>
</dbReference>
<gene>
    <name evidence="2" type="ORF">JYA62_16185</name>
</gene>
<protein>
    <submittedName>
        <fullName evidence="2">TniQ family protein</fullName>
    </submittedName>
</protein>
<reference evidence="2 3" key="1">
    <citation type="submission" date="2021-02" db="EMBL/GenBank/DDBJ databases">
        <title>Draft Genome Sequences of 5 Vibrio neptunius Strains Isolated From of Bivalve Hatcheries.</title>
        <authorList>
            <person name="Galvis F."/>
            <person name="Barja J.L."/>
            <person name="Lemos M.L."/>
            <person name="Balado M."/>
        </authorList>
    </citation>
    <scope>NUCLEOTIDE SEQUENCE [LARGE SCALE GENOMIC DNA]</scope>
    <source>
        <strain evidence="2 3">PP-145.98</strain>
    </source>
</reference>
<accession>A0ABS3A8L0</accession>
<dbReference type="InterPro" id="IPR009492">
    <property type="entry name" value="TniQ"/>
</dbReference>
<evidence type="ECO:0000313" key="2">
    <source>
        <dbReference type="EMBL" id="MBN3579202.1"/>
    </source>
</evidence>
<proteinExistence type="predicted"/>